<sequence>MGAIKSRPAEAGQVKSKATGAHTPLPEDVQPYQGSPLECLLVTIPVNMSSHFVSGVSAGRTAVTSNVDAYYPTIAGYLQQGYSLNTFYRVPGSSSMAGFGQAQIPFEALYSRPVGRPASQDGSRLLVEKSTMHLQHFRGGILSTSTPLGTVADTSDIMNKIIHHSSMGGRLICVEINGQVVTQGMSAAMSGISEGIGVDVLFEIPNQPTPAKYLYHVINVPIGITVKMGLSPRPTVHCDWLGTLALYLNQGWKLVEIFLDQSQQRAGGFSTAGSMNSVWFFEKESSKVQDPTPIYQGAVIEYIHRVSMGFTGTSVKTDWSPVIVEMGRRGWELSCIQETPEAYQSGFGKIEMKLIMFFQRKIIAGDVAPPPYPGPSPAINPPGQCSATPYPPGQPSETPPYSEKPDVPS</sequence>
<organism evidence="9 10">
    <name type="scientific">Paramuricea clavata</name>
    <name type="common">Red gorgonian</name>
    <name type="synonym">Violescent sea-whip</name>
    <dbReference type="NCBI Taxonomy" id="317549"/>
    <lineage>
        <taxon>Eukaryota</taxon>
        <taxon>Metazoa</taxon>
        <taxon>Cnidaria</taxon>
        <taxon>Anthozoa</taxon>
        <taxon>Octocorallia</taxon>
        <taxon>Malacalcyonacea</taxon>
        <taxon>Plexauridae</taxon>
        <taxon>Paramuricea</taxon>
    </lineage>
</organism>
<comment type="similarity">
    <text evidence="2">Belongs to the raftlin family.</text>
</comment>
<reference evidence="9" key="1">
    <citation type="submission" date="2020-04" db="EMBL/GenBank/DDBJ databases">
        <authorList>
            <person name="Alioto T."/>
            <person name="Alioto T."/>
            <person name="Gomez Garrido J."/>
        </authorList>
    </citation>
    <scope>NUCLEOTIDE SEQUENCE</scope>
    <source>
        <strain evidence="9">A484AB</strain>
    </source>
</reference>
<protein>
    <submittedName>
        <fullName evidence="9">Uncharacterized protein LOC110236611</fullName>
    </submittedName>
</protein>
<name>A0A6S7H642_PARCT</name>
<feature type="region of interest" description="Disordered" evidence="8">
    <location>
        <begin position="369"/>
        <end position="409"/>
    </location>
</feature>
<dbReference type="InterPro" id="IPR028169">
    <property type="entry name" value="Raftlin"/>
</dbReference>
<dbReference type="Pfam" id="PF15250">
    <property type="entry name" value="Raftlin"/>
    <property type="match status" value="1"/>
</dbReference>
<feature type="compositionally biased region" description="Pro residues" evidence="8">
    <location>
        <begin position="389"/>
        <end position="398"/>
    </location>
</feature>
<evidence type="ECO:0000313" key="10">
    <source>
        <dbReference type="Proteomes" id="UP001152795"/>
    </source>
</evidence>
<evidence type="ECO:0000256" key="4">
    <source>
        <dbReference type="ARBA" id="ARBA00022707"/>
    </source>
</evidence>
<keyword evidence="5" id="KW-0472">Membrane</keyword>
<evidence type="ECO:0000313" key="9">
    <source>
        <dbReference type="EMBL" id="CAB3998276.1"/>
    </source>
</evidence>
<comment type="caution">
    <text evidence="9">The sequence shown here is derived from an EMBL/GenBank/DDBJ whole genome shotgun (WGS) entry which is preliminary data.</text>
</comment>
<comment type="subcellular location">
    <subcellularLocation>
        <location evidence="1">Cell membrane</location>
        <topology evidence="1">Lipid-anchor</topology>
    </subcellularLocation>
</comment>
<proteinExistence type="inferred from homology"/>
<evidence type="ECO:0000256" key="7">
    <source>
        <dbReference type="ARBA" id="ARBA00023288"/>
    </source>
</evidence>
<accession>A0A6S7H642</accession>
<evidence type="ECO:0000256" key="3">
    <source>
        <dbReference type="ARBA" id="ARBA00022475"/>
    </source>
</evidence>
<evidence type="ECO:0000256" key="8">
    <source>
        <dbReference type="SAM" id="MobiDB-lite"/>
    </source>
</evidence>
<dbReference type="Proteomes" id="UP001152795">
    <property type="component" value="Unassembled WGS sequence"/>
</dbReference>
<keyword evidence="10" id="KW-1185">Reference proteome</keyword>
<dbReference type="OrthoDB" id="5970923at2759"/>
<keyword evidence="3" id="KW-1003">Cell membrane</keyword>
<feature type="compositionally biased region" description="Pro residues" evidence="8">
    <location>
        <begin position="369"/>
        <end position="380"/>
    </location>
</feature>
<keyword evidence="4" id="KW-0519">Myristate</keyword>
<gene>
    <name evidence="9" type="ORF">PACLA_8A044240</name>
</gene>
<dbReference type="EMBL" id="CACRXK020003314">
    <property type="protein sequence ID" value="CAB3998276.1"/>
    <property type="molecule type" value="Genomic_DNA"/>
</dbReference>
<keyword evidence="7" id="KW-0449">Lipoprotein</keyword>
<evidence type="ECO:0000256" key="5">
    <source>
        <dbReference type="ARBA" id="ARBA00023136"/>
    </source>
</evidence>
<evidence type="ECO:0000256" key="6">
    <source>
        <dbReference type="ARBA" id="ARBA00023139"/>
    </source>
</evidence>
<keyword evidence="6" id="KW-0564">Palmitate</keyword>
<evidence type="ECO:0000256" key="2">
    <source>
        <dbReference type="ARBA" id="ARBA00006390"/>
    </source>
</evidence>
<feature type="region of interest" description="Disordered" evidence="8">
    <location>
        <begin position="1"/>
        <end position="30"/>
    </location>
</feature>
<evidence type="ECO:0000256" key="1">
    <source>
        <dbReference type="ARBA" id="ARBA00004193"/>
    </source>
</evidence>
<dbReference type="AlphaFoldDB" id="A0A6S7H642"/>
<dbReference type="GO" id="GO:0005886">
    <property type="term" value="C:plasma membrane"/>
    <property type="evidence" value="ECO:0007669"/>
    <property type="project" value="UniProtKB-SubCell"/>
</dbReference>